<accession>A0ABN3V0B9</accession>
<evidence type="ECO:0000313" key="2">
    <source>
        <dbReference type="EMBL" id="GAA2772953.1"/>
    </source>
</evidence>
<dbReference type="RefSeq" id="WP_344677252.1">
    <property type="nucleotide sequence ID" value="NZ_BAAAUX010000001.1"/>
</dbReference>
<keyword evidence="3" id="KW-1185">Reference proteome</keyword>
<name>A0ABN3V0B9_9PSEU</name>
<feature type="region of interest" description="Disordered" evidence="1">
    <location>
        <begin position="1"/>
        <end position="20"/>
    </location>
</feature>
<evidence type="ECO:0000313" key="3">
    <source>
        <dbReference type="Proteomes" id="UP001500979"/>
    </source>
</evidence>
<comment type="caution">
    <text evidence="2">The sequence shown here is derived from an EMBL/GenBank/DDBJ whole genome shotgun (WGS) entry which is preliminary data.</text>
</comment>
<protein>
    <submittedName>
        <fullName evidence="2">Uncharacterized protein</fullName>
    </submittedName>
</protein>
<proteinExistence type="predicted"/>
<organism evidence="2 3">
    <name type="scientific">Saccharopolyspora taberi</name>
    <dbReference type="NCBI Taxonomy" id="60895"/>
    <lineage>
        <taxon>Bacteria</taxon>
        <taxon>Bacillati</taxon>
        <taxon>Actinomycetota</taxon>
        <taxon>Actinomycetes</taxon>
        <taxon>Pseudonocardiales</taxon>
        <taxon>Pseudonocardiaceae</taxon>
        <taxon>Saccharopolyspora</taxon>
    </lineage>
</organism>
<gene>
    <name evidence="2" type="ORF">GCM10010470_00620</name>
</gene>
<reference evidence="2 3" key="1">
    <citation type="journal article" date="2019" name="Int. J. Syst. Evol. Microbiol.">
        <title>The Global Catalogue of Microorganisms (GCM) 10K type strain sequencing project: providing services to taxonomists for standard genome sequencing and annotation.</title>
        <authorList>
            <consortium name="The Broad Institute Genomics Platform"/>
            <consortium name="The Broad Institute Genome Sequencing Center for Infectious Disease"/>
            <person name="Wu L."/>
            <person name="Ma J."/>
        </authorList>
    </citation>
    <scope>NUCLEOTIDE SEQUENCE [LARGE SCALE GENOMIC DNA]</scope>
    <source>
        <strain evidence="2 3">JCM 9383</strain>
    </source>
</reference>
<dbReference type="EMBL" id="BAAAUX010000001">
    <property type="protein sequence ID" value="GAA2772953.1"/>
    <property type="molecule type" value="Genomic_DNA"/>
</dbReference>
<sequence length="122" mass="13227">MTNTRPAPPGLAIDTPPCPLCDRSTDPTPDGTLDCENCGCFWDANRPDEPGEWFEPHVPACGATAQPYADNRYASAEVRALVYTCVLDTGHDGDHRGTDENDGVENWRREVLTVELPAGVNA</sequence>
<evidence type="ECO:0000256" key="1">
    <source>
        <dbReference type="SAM" id="MobiDB-lite"/>
    </source>
</evidence>
<dbReference type="Proteomes" id="UP001500979">
    <property type="component" value="Unassembled WGS sequence"/>
</dbReference>